<dbReference type="GO" id="GO:0005737">
    <property type="term" value="C:cytoplasm"/>
    <property type="evidence" value="ECO:0007669"/>
    <property type="project" value="TreeGrafter"/>
</dbReference>
<accession>A0A1C7M1V1</accession>
<name>A0A1C7M1V1_GRIFR</name>
<evidence type="ECO:0000256" key="1">
    <source>
        <dbReference type="ARBA" id="ARBA00022793"/>
    </source>
</evidence>
<comment type="similarity">
    <text evidence="3">Belongs to the metallo-dependent hydrolases superfamily.</text>
</comment>
<dbReference type="Proteomes" id="UP000092993">
    <property type="component" value="Unassembled WGS sequence"/>
</dbReference>
<keyword evidence="6" id="KW-1185">Reference proteome</keyword>
<dbReference type="CDD" id="cd01292">
    <property type="entry name" value="metallo-dependent_hydrolases"/>
    <property type="match status" value="1"/>
</dbReference>
<dbReference type="SUPFAM" id="SSF51556">
    <property type="entry name" value="Metallo-dependent hydrolases"/>
    <property type="match status" value="2"/>
</dbReference>
<dbReference type="InterPro" id="IPR032466">
    <property type="entry name" value="Metal_Hydrolase"/>
</dbReference>
<keyword evidence="1 3" id="KW-0210">Decarboxylase</keyword>
<evidence type="ECO:0000256" key="2">
    <source>
        <dbReference type="ARBA" id="ARBA00023239"/>
    </source>
</evidence>
<evidence type="ECO:0000256" key="3">
    <source>
        <dbReference type="RuleBase" id="RU366045"/>
    </source>
</evidence>
<feature type="domain" description="Amidohydrolase-related" evidence="4">
    <location>
        <begin position="354"/>
        <end position="570"/>
    </location>
</feature>
<dbReference type="EMBL" id="LUGG01000014">
    <property type="protein sequence ID" value="OBZ70437.1"/>
    <property type="molecule type" value="Genomic_DNA"/>
</dbReference>
<proteinExistence type="inferred from homology"/>
<organism evidence="5 6">
    <name type="scientific">Grifola frondosa</name>
    <name type="common">Maitake</name>
    <name type="synonym">Polyporus frondosus</name>
    <dbReference type="NCBI Taxonomy" id="5627"/>
    <lineage>
        <taxon>Eukaryota</taxon>
        <taxon>Fungi</taxon>
        <taxon>Dikarya</taxon>
        <taxon>Basidiomycota</taxon>
        <taxon>Agaricomycotina</taxon>
        <taxon>Agaricomycetes</taxon>
        <taxon>Polyporales</taxon>
        <taxon>Grifolaceae</taxon>
        <taxon>Grifola</taxon>
    </lineage>
</organism>
<evidence type="ECO:0000259" key="4">
    <source>
        <dbReference type="Pfam" id="PF04909"/>
    </source>
</evidence>
<dbReference type="GO" id="GO:0016787">
    <property type="term" value="F:hydrolase activity"/>
    <property type="evidence" value="ECO:0007669"/>
    <property type="project" value="InterPro"/>
</dbReference>
<dbReference type="GO" id="GO:0016831">
    <property type="term" value="F:carboxy-lyase activity"/>
    <property type="evidence" value="ECO:0007669"/>
    <property type="project" value="UniProtKB-KW"/>
</dbReference>
<protein>
    <submittedName>
        <fullName evidence="5">2-amino-3-carboxymuconate-6-semialdehyde decarboxylase</fullName>
    </submittedName>
</protein>
<dbReference type="AlphaFoldDB" id="A0A1C7M1V1"/>
<dbReference type="InterPro" id="IPR032465">
    <property type="entry name" value="ACMSD"/>
</dbReference>
<dbReference type="OMA" id="LHASDIC"/>
<dbReference type="GO" id="GO:0019748">
    <property type="term" value="P:secondary metabolic process"/>
    <property type="evidence" value="ECO:0007669"/>
    <property type="project" value="TreeGrafter"/>
</dbReference>
<evidence type="ECO:0000313" key="6">
    <source>
        <dbReference type="Proteomes" id="UP000092993"/>
    </source>
</evidence>
<comment type="caution">
    <text evidence="5">The sequence shown here is derived from an EMBL/GenBank/DDBJ whole genome shotgun (WGS) entry which is preliminary data.</text>
</comment>
<feature type="non-terminal residue" evidence="5">
    <location>
        <position position="577"/>
    </location>
</feature>
<sequence>MFAAQLNKSRIDVHHHFFPDTLRKAERNAQVGWRTPVENLPWTPQISLEAMDALGITTAILSLPADALHGEDHDAATKFNLHASDICRAFPGRFEFFACVSALSSAPVVLQQIAFALDDLKASGIALASSYGSGTDAKYLGDVVYNTIWEELDRRKAVVFIHGAQIPATTPFPHLFLGLPVTEVPKETFRAAAHLVVTGTKRLYPNVKIILAHLGGCTPFLASRIAVLSRHMGCPLSHEEILEDFKSFYYETALSADRTTLSAMQNFVEPDHILFGTDFPGTQAKLFQTQVLMYDKTLQQIGWQLPADHAPWAPEISLKAMDMLGITTAVLSLPECVPAEKAREINIHSSSIRDKFAGGFEFFATMPTLSDTKAVLGEIAYALDTLHAIGVALPSSFGHGTDAKYIGHDVCDPMWEELDRRGAIVFLHGGQPPHDAIPSCSPRTSNHRGRCPPRCDGQEAAHPNVKIILSHLGGSTPFLAPRVAVLSNYMGRDEILQDFKSFYYETALSGYETTLTAIQSFVEPDHLLFGSDFPAVTTEMAGWYAKNVEEFYAGDQMHLEALMSKNALRLMPSLKAY</sequence>
<evidence type="ECO:0000313" key="5">
    <source>
        <dbReference type="EMBL" id="OBZ70437.1"/>
    </source>
</evidence>
<feature type="domain" description="Amidohydrolase-related" evidence="4">
    <location>
        <begin position="11"/>
        <end position="296"/>
    </location>
</feature>
<dbReference type="Pfam" id="PF04909">
    <property type="entry name" value="Amidohydro_2"/>
    <property type="match status" value="2"/>
</dbReference>
<dbReference type="STRING" id="5627.A0A1C7M1V1"/>
<dbReference type="InterPro" id="IPR006680">
    <property type="entry name" value="Amidohydro-rel"/>
</dbReference>
<dbReference type="PANTHER" id="PTHR21240">
    <property type="entry name" value="2-AMINO-3-CARBOXYLMUCONATE-6-SEMIALDEHYDE DECARBOXYLASE"/>
    <property type="match status" value="1"/>
</dbReference>
<reference evidence="5 6" key="1">
    <citation type="submission" date="2016-03" db="EMBL/GenBank/DDBJ databases">
        <title>Whole genome sequencing of Grifola frondosa 9006-11.</title>
        <authorList>
            <person name="Min B."/>
            <person name="Park H."/>
            <person name="Kim J.-G."/>
            <person name="Cho H."/>
            <person name="Oh Y.-L."/>
            <person name="Kong W.-S."/>
            <person name="Choi I.-G."/>
        </authorList>
    </citation>
    <scope>NUCLEOTIDE SEQUENCE [LARGE SCALE GENOMIC DNA]</scope>
    <source>
        <strain evidence="5 6">9006-11</strain>
    </source>
</reference>
<gene>
    <name evidence="5" type="primary">acmsd_0</name>
    <name evidence="5" type="ORF">A0H81_09987</name>
</gene>
<dbReference type="Gene3D" id="3.20.20.140">
    <property type="entry name" value="Metal-dependent hydrolases"/>
    <property type="match status" value="2"/>
</dbReference>
<keyword evidence="2 3" id="KW-0456">Lyase</keyword>
<dbReference type="PANTHER" id="PTHR21240:SF28">
    <property type="entry name" value="ISO-OROTATE DECARBOXYLASE (EUROFUNG)"/>
    <property type="match status" value="1"/>
</dbReference>
<dbReference type="OrthoDB" id="2832284at2759"/>